<gene>
    <name evidence="1" type="ordered locus">Bcenmc03_2210</name>
</gene>
<dbReference type="AlphaFoldDB" id="B1JV71"/>
<protein>
    <submittedName>
        <fullName evidence="1">Uncharacterized protein</fullName>
    </submittedName>
</protein>
<dbReference type="HOGENOM" id="CLU_1233111_0_0_4"/>
<dbReference type="EMBL" id="CP000958">
    <property type="protein sequence ID" value="ACA91371.1"/>
    <property type="molecule type" value="Genomic_DNA"/>
</dbReference>
<dbReference type="Proteomes" id="UP000002169">
    <property type="component" value="Chromosome 1"/>
</dbReference>
<reference evidence="2" key="1">
    <citation type="submission" date="2008-02" db="EMBL/GenBank/DDBJ databases">
        <title>Complete sequence of chromosome 1 of Burkholderia cenocepacia MC0-3.</title>
        <authorList>
            <person name="Copeland A."/>
            <person name="Lucas S."/>
            <person name="Lapidus A."/>
            <person name="Barry K."/>
            <person name="Bruce D."/>
            <person name="Goodwin L."/>
            <person name="Glavina del Rio T."/>
            <person name="Dalin E."/>
            <person name="Tice H."/>
            <person name="Pitluck S."/>
            <person name="Chain P."/>
            <person name="Malfatti S."/>
            <person name="Shin M."/>
            <person name="Vergez L."/>
            <person name="Schmutz J."/>
            <person name="Larimer F."/>
            <person name="Land M."/>
            <person name="Hauser L."/>
            <person name="Kyrpides N."/>
            <person name="Mikhailova N."/>
            <person name="Tiedje J."/>
            <person name="Richardson P."/>
        </authorList>
    </citation>
    <scope>NUCLEOTIDE SEQUENCE [LARGE SCALE GENOMIC DNA]</scope>
    <source>
        <strain evidence="2">MC0-3</strain>
    </source>
</reference>
<name>B1JV71_BURO0</name>
<sequence>MPLIFLIPSDYVGPVVALFDQKDGIDLVHASDGYEVSVPANGIVKVKGHPTFDRGGGYPYSSVVFLLVDRDGRRQPLREAINPWQEYDKDDNAHWLVGIRDAQGNLRKIPLSNADGFVFDDFSEAEKNEKMVLWHDTCQDRVFSPDYPAYQAGEKTAQELNIPPCGEFVVGSVDHVRTWPEWMFLRGKGKQEKLGVRNPAYRSVQQLVDEANERNAKKKALGIE</sequence>
<proteinExistence type="predicted"/>
<evidence type="ECO:0000313" key="1">
    <source>
        <dbReference type="EMBL" id="ACA91371.1"/>
    </source>
</evidence>
<evidence type="ECO:0000313" key="2">
    <source>
        <dbReference type="Proteomes" id="UP000002169"/>
    </source>
</evidence>
<organism evidence="1 2">
    <name type="scientific">Burkholderia orbicola (strain MC0-3)</name>
    <dbReference type="NCBI Taxonomy" id="406425"/>
    <lineage>
        <taxon>Bacteria</taxon>
        <taxon>Pseudomonadati</taxon>
        <taxon>Pseudomonadota</taxon>
        <taxon>Betaproteobacteria</taxon>
        <taxon>Burkholderiales</taxon>
        <taxon>Burkholderiaceae</taxon>
        <taxon>Burkholderia</taxon>
        <taxon>Burkholderia cepacia complex</taxon>
        <taxon>Burkholderia orbicola</taxon>
    </lineage>
</organism>
<dbReference type="KEGG" id="bcm:Bcenmc03_2210"/>
<accession>B1JV71</accession>